<sequence>VGVFFGLGLLNPAWAAGATDLAKRTLTGTSL</sequence>
<gene>
    <name evidence="1" type="ORF">METZ01_LOCUS6779</name>
</gene>
<protein>
    <submittedName>
        <fullName evidence="1">Uncharacterized protein</fullName>
    </submittedName>
</protein>
<reference evidence="1" key="1">
    <citation type="submission" date="2018-05" db="EMBL/GenBank/DDBJ databases">
        <authorList>
            <person name="Lanie J.A."/>
            <person name="Ng W.-L."/>
            <person name="Kazmierczak K.M."/>
            <person name="Andrzejewski T.M."/>
            <person name="Davidsen T.M."/>
            <person name="Wayne K.J."/>
            <person name="Tettelin H."/>
            <person name="Glass J.I."/>
            <person name="Rusch D."/>
            <person name="Podicherti R."/>
            <person name="Tsui H.-C.T."/>
            <person name="Winkler M.E."/>
        </authorList>
    </citation>
    <scope>NUCLEOTIDE SEQUENCE</scope>
</reference>
<accession>A0A381NH88</accession>
<dbReference type="AlphaFoldDB" id="A0A381NH88"/>
<organism evidence="1">
    <name type="scientific">marine metagenome</name>
    <dbReference type="NCBI Taxonomy" id="408172"/>
    <lineage>
        <taxon>unclassified sequences</taxon>
        <taxon>metagenomes</taxon>
        <taxon>ecological metagenomes</taxon>
    </lineage>
</organism>
<dbReference type="EMBL" id="UINC01000356">
    <property type="protein sequence ID" value="SUZ53925.1"/>
    <property type="molecule type" value="Genomic_DNA"/>
</dbReference>
<evidence type="ECO:0000313" key="1">
    <source>
        <dbReference type="EMBL" id="SUZ53925.1"/>
    </source>
</evidence>
<name>A0A381NH88_9ZZZZ</name>
<proteinExistence type="predicted"/>
<feature type="non-terminal residue" evidence="1">
    <location>
        <position position="31"/>
    </location>
</feature>
<feature type="non-terminal residue" evidence="1">
    <location>
        <position position="1"/>
    </location>
</feature>